<dbReference type="Gene3D" id="3.90.550.10">
    <property type="entry name" value="Spore Coat Polysaccharide Biosynthesis Protein SpsA, Chain A"/>
    <property type="match status" value="1"/>
</dbReference>
<dbReference type="SUPFAM" id="SSF53448">
    <property type="entry name" value="Nucleotide-diphospho-sugar transferases"/>
    <property type="match status" value="1"/>
</dbReference>
<dbReference type="InterPro" id="IPR029044">
    <property type="entry name" value="Nucleotide-diphossugar_trans"/>
</dbReference>
<dbReference type="InterPro" id="IPR002495">
    <property type="entry name" value="Glyco_trans_8"/>
</dbReference>
<organism evidence="2">
    <name type="scientific">Paramoeba aestuarina</name>
    <dbReference type="NCBI Taxonomy" id="180227"/>
    <lineage>
        <taxon>Eukaryota</taxon>
        <taxon>Amoebozoa</taxon>
        <taxon>Discosea</taxon>
        <taxon>Flabellinia</taxon>
        <taxon>Dactylopodida</taxon>
        <taxon>Paramoebidae</taxon>
        <taxon>Paramoeba</taxon>
    </lineage>
</organism>
<keyword evidence="1" id="KW-0472">Membrane</keyword>
<feature type="transmembrane region" description="Helical" evidence="1">
    <location>
        <begin position="20"/>
        <end position="39"/>
    </location>
</feature>
<sequence>MLRKSNSDPVCQLKVGHLKLLIAFFAGCAVTFTIFYFFFRREETNYDWDDDFDPIYSNYRLPEHSDADLKKIQEQFNKKATCKSTKEHREGCTYLTLITKDDYIELALVLGESIRASASDYSLAAMVTPAVSARGIDLLNRASIKVIKTEPIPLPASVQPWREYWKETYVKLNMFGLTQYERVVYLDADSLVMMNLDELFEQPGEFLTATDRHLCRHDTEPGSSTMVSVVWPNSERHKEIVGFFNESGYVFSRGDQSVSEDYFANRHSASKLDESWSSFVFRCQCADFKGTVGSPDGPKSVHFTGWFRPHVTSHGVSIPAGLSANAKECGKPYYDHWEAMWQLAIKRQGLNQDEFLKENIRHSH</sequence>
<dbReference type="GO" id="GO:0016757">
    <property type="term" value="F:glycosyltransferase activity"/>
    <property type="evidence" value="ECO:0007669"/>
    <property type="project" value="InterPro"/>
</dbReference>
<accession>A0A7S4USF5</accession>
<dbReference type="InterPro" id="IPR050587">
    <property type="entry name" value="GNT1/Glycosyltrans_8"/>
</dbReference>
<name>A0A7S4USF5_9EUKA</name>
<evidence type="ECO:0008006" key="3">
    <source>
        <dbReference type="Google" id="ProtNLM"/>
    </source>
</evidence>
<gene>
    <name evidence="2" type="ORF">NAES01612_LOCUS25309</name>
</gene>
<reference evidence="2" key="1">
    <citation type="submission" date="2021-01" db="EMBL/GenBank/DDBJ databases">
        <authorList>
            <person name="Corre E."/>
            <person name="Pelletier E."/>
            <person name="Niang G."/>
            <person name="Scheremetjew M."/>
            <person name="Finn R."/>
            <person name="Kale V."/>
            <person name="Holt S."/>
            <person name="Cochrane G."/>
            <person name="Meng A."/>
            <person name="Brown T."/>
            <person name="Cohen L."/>
        </authorList>
    </citation>
    <scope>NUCLEOTIDE SEQUENCE</scope>
    <source>
        <strain evidence="2">SoJaBio B1-5/56/2</strain>
    </source>
</reference>
<dbReference type="AlphaFoldDB" id="A0A7S4USF5"/>
<dbReference type="PANTHER" id="PTHR11183">
    <property type="entry name" value="GLYCOGENIN SUBFAMILY MEMBER"/>
    <property type="match status" value="1"/>
</dbReference>
<evidence type="ECO:0000256" key="1">
    <source>
        <dbReference type="SAM" id="Phobius"/>
    </source>
</evidence>
<dbReference type="EMBL" id="HBKR01038771">
    <property type="protein sequence ID" value="CAE2338791.1"/>
    <property type="molecule type" value="Transcribed_RNA"/>
</dbReference>
<keyword evidence="1" id="KW-1133">Transmembrane helix</keyword>
<evidence type="ECO:0000313" key="2">
    <source>
        <dbReference type="EMBL" id="CAE2338791.1"/>
    </source>
</evidence>
<proteinExistence type="predicted"/>
<keyword evidence="1" id="KW-0812">Transmembrane</keyword>
<protein>
    <recommendedName>
        <fullName evidence="3">Hexosyltransferase</fullName>
    </recommendedName>
</protein>
<dbReference type="Pfam" id="PF01501">
    <property type="entry name" value="Glyco_transf_8"/>
    <property type="match status" value="1"/>
</dbReference>